<evidence type="ECO:0000256" key="8">
    <source>
        <dbReference type="SAM" id="SignalP"/>
    </source>
</evidence>
<dbReference type="PRINTS" id="PR00786">
    <property type="entry name" value="NEPRILYSIN"/>
</dbReference>
<keyword evidence="6" id="KW-0862">Zinc</keyword>
<evidence type="ECO:0000256" key="2">
    <source>
        <dbReference type="ARBA" id="ARBA00007357"/>
    </source>
</evidence>
<evidence type="ECO:0000256" key="3">
    <source>
        <dbReference type="ARBA" id="ARBA00022670"/>
    </source>
</evidence>
<dbReference type="Pfam" id="PF05649">
    <property type="entry name" value="Peptidase_M13_N"/>
    <property type="match status" value="1"/>
</dbReference>
<dbReference type="PANTHER" id="PTHR11733">
    <property type="entry name" value="ZINC METALLOPROTEASE FAMILY M13 NEPRILYSIN-RELATED"/>
    <property type="match status" value="1"/>
</dbReference>
<dbReference type="Gene3D" id="1.10.1380.10">
    <property type="entry name" value="Neutral endopeptidase , domain2"/>
    <property type="match status" value="1"/>
</dbReference>
<evidence type="ECO:0000313" key="11">
    <source>
        <dbReference type="EMBL" id="MFC4656076.1"/>
    </source>
</evidence>
<comment type="caution">
    <text evidence="11">The sequence shown here is derived from an EMBL/GenBank/DDBJ whole genome shotgun (WGS) entry which is preliminary data.</text>
</comment>
<dbReference type="InterPro" id="IPR024079">
    <property type="entry name" value="MetalloPept_cat_dom_sf"/>
</dbReference>
<evidence type="ECO:0000256" key="7">
    <source>
        <dbReference type="ARBA" id="ARBA00023049"/>
    </source>
</evidence>
<accession>A0ABV9JPB7</accession>
<dbReference type="CDD" id="cd08662">
    <property type="entry name" value="M13"/>
    <property type="match status" value="1"/>
</dbReference>
<comment type="similarity">
    <text evidence="2">Belongs to the peptidase M13 family.</text>
</comment>
<keyword evidence="7" id="KW-0482">Metalloprotease</keyword>
<evidence type="ECO:0000313" key="12">
    <source>
        <dbReference type="Proteomes" id="UP001595962"/>
    </source>
</evidence>
<dbReference type="RefSeq" id="WP_377334812.1">
    <property type="nucleotide sequence ID" value="NZ_JBHSGB010000012.1"/>
</dbReference>
<dbReference type="PROSITE" id="PS51885">
    <property type="entry name" value="NEPRILYSIN"/>
    <property type="match status" value="1"/>
</dbReference>
<name>A0ABV9JPB7_9GAMM</name>
<dbReference type="InterPro" id="IPR042089">
    <property type="entry name" value="Peptidase_M13_dom_2"/>
</dbReference>
<feature type="domain" description="Peptidase M13 C-terminal" evidence="9">
    <location>
        <begin position="489"/>
        <end position="690"/>
    </location>
</feature>
<keyword evidence="5" id="KW-0378">Hydrolase</keyword>
<protein>
    <submittedName>
        <fullName evidence="11">M13 family metallopeptidase</fullName>
    </submittedName>
</protein>
<keyword evidence="3" id="KW-0645">Protease</keyword>
<proteinExistence type="inferred from homology"/>
<evidence type="ECO:0000256" key="1">
    <source>
        <dbReference type="ARBA" id="ARBA00001947"/>
    </source>
</evidence>
<evidence type="ECO:0000259" key="9">
    <source>
        <dbReference type="Pfam" id="PF01431"/>
    </source>
</evidence>
<dbReference type="SUPFAM" id="SSF55486">
    <property type="entry name" value="Metalloproteases ('zincins'), catalytic domain"/>
    <property type="match status" value="1"/>
</dbReference>
<keyword evidence="8" id="KW-0732">Signal</keyword>
<dbReference type="InterPro" id="IPR000718">
    <property type="entry name" value="Peptidase_M13"/>
</dbReference>
<evidence type="ECO:0000259" key="10">
    <source>
        <dbReference type="Pfam" id="PF05649"/>
    </source>
</evidence>
<dbReference type="EMBL" id="JBHSGB010000012">
    <property type="protein sequence ID" value="MFC4656076.1"/>
    <property type="molecule type" value="Genomic_DNA"/>
</dbReference>
<evidence type="ECO:0000256" key="6">
    <source>
        <dbReference type="ARBA" id="ARBA00022833"/>
    </source>
</evidence>
<keyword evidence="12" id="KW-1185">Reference proteome</keyword>
<evidence type="ECO:0000256" key="4">
    <source>
        <dbReference type="ARBA" id="ARBA00022723"/>
    </source>
</evidence>
<dbReference type="PROSITE" id="PS51257">
    <property type="entry name" value="PROKAR_LIPOPROTEIN"/>
    <property type="match status" value="1"/>
</dbReference>
<gene>
    <name evidence="11" type="ORF">ACFO3I_13760</name>
</gene>
<reference evidence="12" key="1">
    <citation type="journal article" date="2019" name="Int. J. Syst. Evol. Microbiol.">
        <title>The Global Catalogue of Microorganisms (GCM) 10K type strain sequencing project: providing services to taxonomists for standard genome sequencing and annotation.</title>
        <authorList>
            <consortium name="The Broad Institute Genomics Platform"/>
            <consortium name="The Broad Institute Genome Sequencing Center for Infectious Disease"/>
            <person name="Wu L."/>
            <person name="Ma J."/>
        </authorList>
    </citation>
    <scope>NUCLEOTIDE SEQUENCE [LARGE SCALE GENOMIC DNA]</scope>
    <source>
        <strain evidence="12">DT28</strain>
    </source>
</reference>
<dbReference type="InterPro" id="IPR018497">
    <property type="entry name" value="Peptidase_M13_C"/>
</dbReference>
<feature type="domain" description="Peptidase M13 N-terminal" evidence="10">
    <location>
        <begin position="60"/>
        <end position="437"/>
    </location>
</feature>
<sequence>MKKITLTAASVALALGLVACGKAPQTTENVTAKTEQAAAPAAALVSGVDKENFDSAVRLQDDFFLAINGGWLNKTEIPADKASYGSFHVLADNSQLAVKTIIEEVSSRTDLAPGSDEQKLGSYYNSYMNEAKLEELGLTPLQPQLELIQSLKDKKQLASVFASLQRDGVSIPLSWYVNNDAKNSSQYAVYADQSGLGLPDRDYYLKDDEHSKKIQSEYQTYLQDLMTLAKHPDPAAAAQRVYALEKQLAELQWTRVQNRDAEKTYNKVTAAELSTMLGDFSWAEFAAGAKLASVNEIIIGQPSYFAALSKVIADTDTASWQDYLRFHTVNSFADKLNKAVSDRQFQFYGTVLSGTTEQKPRWKRAVASSDSVLGELTGKLYVERHFKPEAKARMEQLVANLIKAYEASIKELTWMSEDTKKAALAKLATFTPKIGYPNKWKDYSALEIKADDLVGNTVRSNHWGYDEMLAKLGKPIDKDEWFMTPQTVNAYYNPVNNEIVFPAAILQPPFFNMAAEDAVNYGGIGAVIGHEIGHGFDDQGAKFDGDGNLRNWWTSEDESRFKALTQALSAQYSKFEPVAGHFVNGDLTLGENIGDLGGLTVALKAYELSLNGQQAPVLDGYTGEQRVLLSWAQVWRSKYRDAAMQQMIATDPHSPPHYRVNGILSNLPQFYTAFDVKPTDKMYIAPENRVKIW</sequence>
<comment type="cofactor">
    <cofactor evidence="1">
        <name>Zn(2+)</name>
        <dbReference type="ChEBI" id="CHEBI:29105"/>
    </cofactor>
</comment>
<feature type="chain" id="PRO_5045298487" evidence="8">
    <location>
        <begin position="20"/>
        <end position="693"/>
    </location>
</feature>
<organism evidence="11 12">
    <name type="scientific">Rheinheimera marina</name>
    <dbReference type="NCBI Taxonomy" id="1774958"/>
    <lineage>
        <taxon>Bacteria</taxon>
        <taxon>Pseudomonadati</taxon>
        <taxon>Pseudomonadota</taxon>
        <taxon>Gammaproteobacteria</taxon>
        <taxon>Chromatiales</taxon>
        <taxon>Chromatiaceae</taxon>
        <taxon>Rheinheimera</taxon>
    </lineage>
</organism>
<dbReference type="InterPro" id="IPR008753">
    <property type="entry name" value="Peptidase_M13_N"/>
</dbReference>
<dbReference type="Pfam" id="PF01431">
    <property type="entry name" value="Peptidase_M13"/>
    <property type="match status" value="1"/>
</dbReference>
<feature type="signal peptide" evidence="8">
    <location>
        <begin position="1"/>
        <end position="19"/>
    </location>
</feature>
<keyword evidence="4" id="KW-0479">Metal-binding</keyword>
<dbReference type="PANTHER" id="PTHR11733:SF167">
    <property type="entry name" value="FI17812P1-RELATED"/>
    <property type="match status" value="1"/>
</dbReference>
<dbReference type="Proteomes" id="UP001595962">
    <property type="component" value="Unassembled WGS sequence"/>
</dbReference>
<dbReference type="Gene3D" id="3.40.390.10">
    <property type="entry name" value="Collagenase (Catalytic Domain)"/>
    <property type="match status" value="1"/>
</dbReference>
<evidence type="ECO:0000256" key="5">
    <source>
        <dbReference type="ARBA" id="ARBA00022801"/>
    </source>
</evidence>